<sequence>MEPTGIQGRKREMKKKFIVLCASLWALAALSPAFAAENCLKYTGQAFQDCCKRNGGGCGVSR</sequence>
<evidence type="ECO:0000313" key="2">
    <source>
        <dbReference type="EMBL" id="RJG04755.1"/>
    </source>
</evidence>
<protein>
    <submittedName>
        <fullName evidence="2">Uncharacterized protein</fullName>
    </submittedName>
</protein>
<evidence type="ECO:0000256" key="1">
    <source>
        <dbReference type="SAM" id="SignalP"/>
    </source>
</evidence>
<feature type="signal peptide" evidence="1">
    <location>
        <begin position="1"/>
        <end position="35"/>
    </location>
</feature>
<organism evidence="2 3">
    <name type="scientific">Noviherbaspirillum cavernae</name>
    <dbReference type="NCBI Taxonomy" id="2320862"/>
    <lineage>
        <taxon>Bacteria</taxon>
        <taxon>Pseudomonadati</taxon>
        <taxon>Pseudomonadota</taxon>
        <taxon>Betaproteobacteria</taxon>
        <taxon>Burkholderiales</taxon>
        <taxon>Oxalobacteraceae</taxon>
        <taxon>Noviherbaspirillum</taxon>
    </lineage>
</organism>
<gene>
    <name evidence="2" type="ORF">D3870_00820</name>
</gene>
<proteinExistence type="predicted"/>
<accession>A0A418WXE0</accession>
<reference evidence="2 3" key="1">
    <citation type="submission" date="2018-09" db="EMBL/GenBank/DDBJ databases">
        <authorList>
            <person name="Zhu H."/>
        </authorList>
    </citation>
    <scope>NUCLEOTIDE SEQUENCE [LARGE SCALE GENOMIC DNA]</scope>
    <source>
        <strain evidence="2 3">K2R10-39</strain>
    </source>
</reference>
<feature type="chain" id="PRO_5019585723" evidence="1">
    <location>
        <begin position="36"/>
        <end position="62"/>
    </location>
</feature>
<keyword evidence="3" id="KW-1185">Reference proteome</keyword>
<keyword evidence="1" id="KW-0732">Signal</keyword>
<dbReference type="Proteomes" id="UP000285190">
    <property type="component" value="Unassembled WGS sequence"/>
</dbReference>
<dbReference type="AlphaFoldDB" id="A0A418WXE0"/>
<comment type="caution">
    <text evidence="2">The sequence shown here is derived from an EMBL/GenBank/DDBJ whole genome shotgun (WGS) entry which is preliminary data.</text>
</comment>
<name>A0A418WXE0_9BURK</name>
<dbReference type="EMBL" id="QYUN01000002">
    <property type="protein sequence ID" value="RJG04755.1"/>
    <property type="molecule type" value="Genomic_DNA"/>
</dbReference>
<evidence type="ECO:0000313" key="3">
    <source>
        <dbReference type="Proteomes" id="UP000285190"/>
    </source>
</evidence>